<dbReference type="Proteomes" id="UP001155110">
    <property type="component" value="Unassembled WGS sequence"/>
</dbReference>
<evidence type="ECO:0000256" key="1">
    <source>
        <dbReference type="SAM" id="Coils"/>
    </source>
</evidence>
<evidence type="ECO:0000313" key="3">
    <source>
        <dbReference type="EMBL" id="MCS4157725.1"/>
    </source>
</evidence>
<gene>
    <name evidence="3" type="ORF">GGP99_001689</name>
</gene>
<dbReference type="RefSeq" id="WP_259258245.1">
    <property type="nucleotide sequence ID" value="NZ_JANTZM010000007.1"/>
</dbReference>
<dbReference type="AlphaFoldDB" id="A0AAW5P8J0"/>
<accession>A0AAW5P8J0</accession>
<dbReference type="EMBL" id="JANTZM010000007">
    <property type="protein sequence ID" value="MCS4157725.1"/>
    <property type="molecule type" value="Genomic_DNA"/>
</dbReference>
<feature type="region of interest" description="Disordered" evidence="2">
    <location>
        <begin position="1"/>
        <end position="21"/>
    </location>
</feature>
<feature type="coiled-coil region" evidence="1">
    <location>
        <begin position="28"/>
        <end position="81"/>
    </location>
</feature>
<comment type="caution">
    <text evidence="3">The sequence shown here is derived from an EMBL/GenBank/DDBJ whole genome shotgun (WGS) entry which is preliminary data.</text>
</comment>
<sequence>MLGGSWRPRGPEVRRSQGAMGIRGVEINRSLQKRIKEKEREADELRVEASVAEEEGYTDVAAQKRRASKRALEKASRLQEKLE</sequence>
<reference evidence="3" key="1">
    <citation type="submission" date="2022-08" db="EMBL/GenBank/DDBJ databases">
        <title>Genomic Encyclopedia of Type Strains, Phase V (KMG-V): Genome sequencing to study the core and pangenomes of soil and plant-associated prokaryotes.</title>
        <authorList>
            <person name="Whitman W."/>
        </authorList>
    </citation>
    <scope>NUCLEOTIDE SEQUENCE</scope>
    <source>
        <strain evidence="3">SP3002</strain>
    </source>
</reference>
<evidence type="ECO:0000313" key="4">
    <source>
        <dbReference type="Proteomes" id="UP001155110"/>
    </source>
</evidence>
<keyword evidence="1" id="KW-0175">Coiled coil</keyword>
<protein>
    <submittedName>
        <fullName evidence="3">Uncharacterized protein</fullName>
    </submittedName>
</protein>
<organism evidence="3 4">
    <name type="scientific">Salinibacter ruber</name>
    <dbReference type="NCBI Taxonomy" id="146919"/>
    <lineage>
        <taxon>Bacteria</taxon>
        <taxon>Pseudomonadati</taxon>
        <taxon>Rhodothermota</taxon>
        <taxon>Rhodothermia</taxon>
        <taxon>Rhodothermales</taxon>
        <taxon>Salinibacteraceae</taxon>
        <taxon>Salinibacter</taxon>
    </lineage>
</organism>
<evidence type="ECO:0000256" key="2">
    <source>
        <dbReference type="SAM" id="MobiDB-lite"/>
    </source>
</evidence>
<proteinExistence type="predicted"/>
<name>A0AAW5P8J0_9BACT</name>